<sequence>MSEFKDKSVIVTGSSSGIGEVIAISYASKGANVTLCGRDSQRLHDAAEKCKKAGAAAGNSIKTVEAAGDITDSRVQEEIIQKTVEAFGKLDILVVNHGLVLSYEPSLDECTEENFDATINTNLKAALFLIKKAVSHLEKTRGSIVCVSSIGTKVTCCYLISQSLSKVAMDHMVRILSLQLGPKGIRINTVNPTWVQSRISRETGSAAAGGVFEAVGKLMLSETPLKDQVSGPEEQADVVLFLSSHAARMINGETIVVDGGLVNKGHPCNFQSLLRGIVPPPKQT</sequence>
<dbReference type="Gene3D" id="3.40.50.720">
    <property type="entry name" value="NAD(P)-binding Rossmann-like Domain"/>
    <property type="match status" value="1"/>
</dbReference>
<dbReference type="InterPro" id="IPR002347">
    <property type="entry name" value="SDR_fam"/>
</dbReference>
<reference evidence="1 2" key="1">
    <citation type="journal article" date="2021" name="Elife">
        <title>Chloroplast acquisition without the gene transfer in kleptoplastic sea slugs, Plakobranchus ocellatus.</title>
        <authorList>
            <person name="Maeda T."/>
            <person name="Takahashi S."/>
            <person name="Yoshida T."/>
            <person name="Shimamura S."/>
            <person name="Takaki Y."/>
            <person name="Nagai Y."/>
            <person name="Toyoda A."/>
            <person name="Suzuki Y."/>
            <person name="Arimoto A."/>
            <person name="Ishii H."/>
            <person name="Satoh N."/>
            <person name="Nishiyama T."/>
            <person name="Hasebe M."/>
            <person name="Maruyama T."/>
            <person name="Minagawa J."/>
            <person name="Obokata J."/>
            <person name="Shigenobu S."/>
        </authorList>
    </citation>
    <scope>NUCLEOTIDE SEQUENCE [LARGE SCALE GENOMIC DNA]</scope>
</reference>
<evidence type="ECO:0000313" key="2">
    <source>
        <dbReference type="Proteomes" id="UP000735302"/>
    </source>
</evidence>
<dbReference type="SUPFAM" id="SSF51735">
    <property type="entry name" value="NAD(P)-binding Rossmann-fold domains"/>
    <property type="match status" value="1"/>
</dbReference>
<evidence type="ECO:0000313" key="1">
    <source>
        <dbReference type="EMBL" id="GFN93655.1"/>
    </source>
</evidence>
<dbReference type="PRINTS" id="PR00081">
    <property type="entry name" value="GDHRDH"/>
</dbReference>
<dbReference type="Pfam" id="PF13561">
    <property type="entry name" value="adh_short_C2"/>
    <property type="match status" value="1"/>
</dbReference>
<dbReference type="FunFam" id="3.40.50.720:FF:000084">
    <property type="entry name" value="Short-chain dehydrogenase reductase"/>
    <property type="match status" value="1"/>
</dbReference>
<accession>A0AAV3ZG96</accession>
<dbReference type="PANTHER" id="PTHR43975:SF2">
    <property type="entry name" value="EG:BACR7A4.14 PROTEIN-RELATED"/>
    <property type="match status" value="1"/>
</dbReference>
<dbReference type="InterPro" id="IPR036291">
    <property type="entry name" value="NAD(P)-bd_dom_sf"/>
</dbReference>
<name>A0AAV3ZG96_9GAST</name>
<comment type="caution">
    <text evidence="1">The sequence shown here is derived from an EMBL/GenBank/DDBJ whole genome shotgun (WGS) entry which is preliminary data.</text>
</comment>
<dbReference type="AlphaFoldDB" id="A0AAV3ZG96"/>
<gene>
    <name evidence="1" type="ORF">PoB_002016100</name>
</gene>
<keyword evidence="2" id="KW-1185">Reference proteome</keyword>
<protein>
    <submittedName>
        <fullName evidence="1">Glucose 1-dehydrogenase 1</fullName>
    </submittedName>
</protein>
<dbReference type="Proteomes" id="UP000735302">
    <property type="component" value="Unassembled WGS sequence"/>
</dbReference>
<proteinExistence type="predicted"/>
<dbReference type="EMBL" id="BLXT01002363">
    <property type="protein sequence ID" value="GFN93655.1"/>
    <property type="molecule type" value="Genomic_DNA"/>
</dbReference>
<organism evidence="1 2">
    <name type="scientific">Plakobranchus ocellatus</name>
    <dbReference type="NCBI Taxonomy" id="259542"/>
    <lineage>
        <taxon>Eukaryota</taxon>
        <taxon>Metazoa</taxon>
        <taxon>Spiralia</taxon>
        <taxon>Lophotrochozoa</taxon>
        <taxon>Mollusca</taxon>
        <taxon>Gastropoda</taxon>
        <taxon>Heterobranchia</taxon>
        <taxon>Euthyneura</taxon>
        <taxon>Panpulmonata</taxon>
        <taxon>Sacoglossa</taxon>
        <taxon>Placobranchoidea</taxon>
        <taxon>Plakobranchidae</taxon>
        <taxon>Plakobranchus</taxon>
    </lineage>
</organism>
<dbReference type="PANTHER" id="PTHR43975">
    <property type="entry name" value="ZGC:101858"/>
    <property type="match status" value="1"/>
</dbReference>